<keyword evidence="3" id="KW-1185">Reference proteome</keyword>
<dbReference type="Proteomes" id="UP001066276">
    <property type="component" value="Chromosome 8"/>
</dbReference>
<feature type="compositionally biased region" description="Basic and acidic residues" evidence="1">
    <location>
        <begin position="30"/>
        <end position="51"/>
    </location>
</feature>
<name>A0AAV7NSV2_PLEWA</name>
<sequence length="74" mass="8440">MLWRLPRRTEKGADTIDLEGNRSTSTRKRDRSEDRDSITPKSRLELGRESPHPLLEVIDNLETGKEVPGPTSLE</sequence>
<gene>
    <name evidence="2" type="ORF">NDU88_006765</name>
</gene>
<protein>
    <submittedName>
        <fullName evidence="2">Uncharacterized protein</fullName>
    </submittedName>
</protein>
<organism evidence="2 3">
    <name type="scientific">Pleurodeles waltl</name>
    <name type="common">Iberian ribbed newt</name>
    <dbReference type="NCBI Taxonomy" id="8319"/>
    <lineage>
        <taxon>Eukaryota</taxon>
        <taxon>Metazoa</taxon>
        <taxon>Chordata</taxon>
        <taxon>Craniata</taxon>
        <taxon>Vertebrata</taxon>
        <taxon>Euteleostomi</taxon>
        <taxon>Amphibia</taxon>
        <taxon>Batrachia</taxon>
        <taxon>Caudata</taxon>
        <taxon>Salamandroidea</taxon>
        <taxon>Salamandridae</taxon>
        <taxon>Pleurodelinae</taxon>
        <taxon>Pleurodeles</taxon>
    </lineage>
</organism>
<reference evidence="2" key="1">
    <citation type="journal article" date="2022" name="bioRxiv">
        <title>Sequencing and chromosome-scale assembly of the giantPleurodeles waltlgenome.</title>
        <authorList>
            <person name="Brown T."/>
            <person name="Elewa A."/>
            <person name="Iarovenko S."/>
            <person name="Subramanian E."/>
            <person name="Araus A.J."/>
            <person name="Petzold A."/>
            <person name="Susuki M."/>
            <person name="Suzuki K.-i.T."/>
            <person name="Hayashi T."/>
            <person name="Toyoda A."/>
            <person name="Oliveira C."/>
            <person name="Osipova E."/>
            <person name="Leigh N.D."/>
            <person name="Simon A."/>
            <person name="Yun M.H."/>
        </authorList>
    </citation>
    <scope>NUCLEOTIDE SEQUENCE</scope>
    <source>
        <strain evidence="2">20211129_DDA</strain>
        <tissue evidence="2">Liver</tissue>
    </source>
</reference>
<dbReference type="EMBL" id="JANPWB010000012">
    <property type="protein sequence ID" value="KAJ1118574.1"/>
    <property type="molecule type" value="Genomic_DNA"/>
</dbReference>
<evidence type="ECO:0000313" key="2">
    <source>
        <dbReference type="EMBL" id="KAJ1118574.1"/>
    </source>
</evidence>
<evidence type="ECO:0000256" key="1">
    <source>
        <dbReference type="SAM" id="MobiDB-lite"/>
    </source>
</evidence>
<proteinExistence type="predicted"/>
<feature type="region of interest" description="Disordered" evidence="1">
    <location>
        <begin position="1"/>
        <end position="74"/>
    </location>
</feature>
<accession>A0AAV7NSV2</accession>
<dbReference type="AlphaFoldDB" id="A0AAV7NSV2"/>
<comment type="caution">
    <text evidence="2">The sequence shown here is derived from an EMBL/GenBank/DDBJ whole genome shotgun (WGS) entry which is preliminary data.</text>
</comment>
<evidence type="ECO:0000313" key="3">
    <source>
        <dbReference type="Proteomes" id="UP001066276"/>
    </source>
</evidence>